<comment type="caution">
    <text evidence="1">The sequence shown here is derived from an EMBL/GenBank/DDBJ whole genome shotgun (WGS) entry which is preliminary data.</text>
</comment>
<dbReference type="InParanoid" id="A0A0V1AYZ9"/>
<gene>
    <name evidence="1" type="ORF">T01_12209</name>
</gene>
<protein>
    <submittedName>
        <fullName evidence="1">Uncharacterized protein</fullName>
    </submittedName>
</protein>
<evidence type="ECO:0000313" key="2">
    <source>
        <dbReference type="Proteomes" id="UP000054776"/>
    </source>
</evidence>
<accession>A0A0V1AYZ9</accession>
<keyword evidence="2" id="KW-1185">Reference proteome</keyword>
<dbReference type="AlphaFoldDB" id="A0A0V1AYZ9"/>
<dbReference type="Proteomes" id="UP000054776">
    <property type="component" value="Unassembled WGS sequence"/>
</dbReference>
<sequence length="98" mass="12402">MQIWSFSGLIFHPKCKYKSVKLHRFNYWCKIEWNKKFAYDSASRRLQRLVFFVEQRLDVDRRTNWIRKFVHFYYNFKTAQRPVRLQQSEDVRFDYFDC</sequence>
<organism evidence="1 2">
    <name type="scientific">Trichinella spiralis</name>
    <name type="common">Trichina worm</name>
    <dbReference type="NCBI Taxonomy" id="6334"/>
    <lineage>
        <taxon>Eukaryota</taxon>
        <taxon>Metazoa</taxon>
        <taxon>Ecdysozoa</taxon>
        <taxon>Nematoda</taxon>
        <taxon>Enoplea</taxon>
        <taxon>Dorylaimia</taxon>
        <taxon>Trichinellida</taxon>
        <taxon>Trichinellidae</taxon>
        <taxon>Trichinella</taxon>
    </lineage>
</organism>
<proteinExistence type="predicted"/>
<evidence type="ECO:0000313" key="1">
    <source>
        <dbReference type="EMBL" id="KRY29967.1"/>
    </source>
</evidence>
<name>A0A0V1AYZ9_TRISP</name>
<dbReference type="EMBL" id="JYDH01000154">
    <property type="protein sequence ID" value="KRY29967.1"/>
    <property type="molecule type" value="Genomic_DNA"/>
</dbReference>
<reference evidence="1 2" key="1">
    <citation type="submission" date="2015-01" db="EMBL/GenBank/DDBJ databases">
        <title>Evolution of Trichinella species and genotypes.</title>
        <authorList>
            <person name="Korhonen P.K."/>
            <person name="Edoardo P."/>
            <person name="Giuseppe L.R."/>
            <person name="Gasser R.B."/>
        </authorList>
    </citation>
    <scope>NUCLEOTIDE SEQUENCE [LARGE SCALE GENOMIC DNA]</scope>
    <source>
        <strain evidence="1">ISS3</strain>
    </source>
</reference>